<evidence type="ECO:0000256" key="4">
    <source>
        <dbReference type="ARBA" id="ARBA00022490"/>
    </source>
</evidence>
<dbReference type="AlphaFoldDB" id="A0A0F9XP66"/>
<dbReference type="PANTHER" id="PTHR28246">
    <property type="entry name" value="G1-SPECIFIC TRANSCRIPTIONAL REPRESSOR WHI5-RELATED"/>
    <property type="match status" value="1"/>
</dbReference>
<evidence type="ECO:0000256" key="7">
    <source>
        <dbReference type="ARBA" id="ARBA00023163"/>
    </source>
</evidence>
<feature type="compositionally biased region" description="Polar residues" evidence="9">
    <location>
        <begin position="436"/>
        <end position="448"/>
    </location>
</feature>
<evidence type="ECO:0000256" key="8">
    <source>
        <dbReference type="ARBA" id="ARBA00023242"/>
    </source>
</evidence>
<comment type="caution">
    <text evidence="10">The sequence shown here is derived from an EMBL/GenBank/DDBJ whole genome shotgun (WGS) entry which is preliminary data.</text>
</comment>
<dbReference type="Pfam" id="PF08528">
    <property type="entry name" value="Whi5"/>
    <property type="match status" value="1"/>
</dbReference>
<evidence type="ECO:0000313" key="11">
    <source>
        <dbReference type="Proteomes" id="UP000034112"/>
    </source>
</evidence>
<proteinExistence type="inferred from homology"/>
<organism evidence="10 11">
    <name type="scientific">Trichoderma harzianum</name>
    <name type="common">Hypocrea lixii</name>
    <dbReference type="NCBI Taxonomy" id="5544"/>
    <lineage>
        <taxon>Eukaryota</taxon>
        <taxon>Fungi</taxon>
        <taxon>Dikarya</taxon>
        <taxon>Ascomycota</taxon>
        <taxon>Pezizomycotina</taxon>
        <taxon>Sordariomycetes</taxon>
        <taxon>Hypocreomycetidae</taxon>
        <taxon>Hypocreales</taxon>
        <taxon>Hypocreaceae</taxon>
        <taxon>Trichoderma</taxon>
    </lineage>
</organism>
<keyword evidence="8" id="KW-0539">Nucleus</keyword>
<dbReference type="PANTHER" id="PTHR28246:SF1">
    <property type="entry name" value="G1-SPECIFIC TRANSCRIPTIONAL REPRESSOR WHI5-RELATED"/>
    <property type="match status" value="1"/>
</dbReference>
<evidence type="ECO:0000256" key="9">
    <source>
        <dbReference type="SAM" id="MobiDB-lite"/>
    </source>
</evidence>
<comment type="similarity">
    <text evidence="3">Belongs to the WHI5/NRM1 family.</text>
</comment>
<sequence>MPLALWQPWNSVDGFAPSLSESARTYGALADCSSDCSAYLNCAVTAGLELSQRCQALLAVLGGPFGDPVLARPSRIRRDWTAQPIAGCLAISAPASLSTRANAPFGVCRALDNPRDMSHPAPPAPAVGVEARAPEMPAVPASPVAAAAAVAAASSSSATDMAVGIMDGDIDIASSQSEVGETPRDPSPKQSQQSDAHDASGPGSALSIPLTVTNSQESHVTSSSVHAMTPPASDISSVTDGAAAYLAHDASADKNDHLLQLSTIAAAQDRISTASASRKRMADGEVKAGMSPVKGRGHGHARTLSTVSITSTGSTIGELSAELKTRLSYAMAKVNFGWQGHSIEEVESMAASQAVSPVSGSSTIRRHSSSASPRLDITAASTQVHLAQQAGIRRKSDSPNLLSNKPSLAPPATIQPSISAARSNPRRNSSPRYTPTMLSHSHSASPHTPGQPMLVETHQSLSQPARMADPILFPSHQNVREQDAMEALLFMSSPNNSANLKHTFSPSASPNPQSSAFRNVAARHALPSGPRKGLPGHRPAPNAHQRPGFSKSPGMMHPPGSPMEVDSPQHPYYSPNGATPKRRLKGPNSHLRGALSLPTGLGAGHNSARRVLRDEDIERMLDRASAEAADSSDDEEIQIPRLRNDVGMMGVRG</sequence>
<comment type="subcellular location">
    <subcellularLocation>
        <location evidence="2">Cytoplasm</location>
    </subcellularLocation>
    <subcellularLocation>
        <location evidence="1">Nucleus</location>
    </subcellularLocation>
</comment>
<dbReference type="InterPro" id="IPR013734">
    <property type="entry name" value="TF_Nrm1/Whi5"/>
</dbReference>
<dbReference type="OrthoDB" id="2359117at2759"/>
<keyword evidence="5" id="KW-0678">Repressor</keyword>
<keyword evidence="6" id="KW-0805">Transcription regulation</keyword>
<keyword evidence="7" id="KW-0804">Transcription</keyword>
<reference evidence="11" key="1">
    <citation type="journal article" date="2015" name="Genome Announc.">
        <title>Draft whole-genome sequence of the biocontrol agent Trichoderma harzianum T6776.</title>
        <authorList>
            <person name="Baroncelli R."/>
            <person name="Piaggeschi G."/>
            <person name="Fiorini L."/>
            <person name="Bertolini E."/>
            <person name="Zapparata A."/>
            <person name="Pe M.E."/>
            <person name="Sarrocco S."/>
            <person name="Vannacci G."/>
        </authorList>
    </citation>
    <scope>NUCLEOTIDE SEQUENCE [LARGE SCALE GENOMIC DNA]</scope>
    <source>
        <strain evidence="11">T6776</strain>
    </source>
</reference>
<feature type="region of interest" description="Disordered" evidence="9">
    <location>
        <begin position="389"/>
        <end position="454"/>
    </location>
</feature>
<dbReference type="InterPro" id="IPR039198">
    <property type="entry name" value="Srl3/Whi5"/>
</dbReference>
<keyword evidence="4" id="KW-0963">Cytoplasm</keyword>
<feature type="region of interest" description="Disordered" evidence="9">
    <location>
        <begin position="526"/>
        <end position="610"/>
    </location>
</feature>
<evidence type="ECO:0000256" key="3">
    <source>
        <dbReference type="ARBA" id="ARBA00006922"/>
    </source>
</evidence>
<evidence type="ECO:0000313" key="10">
    <source>
        <dbReference type="EMBL" id="KKP06466.1"/>
    </source>
</evidence>
<feature type="compositionally biased region" description="Polar residues" evidence="9">
    <location>
        <begin position="210"/>
        <end position="226"/>
    </location>
</feature>
<evidence type="ECO:0000256" key="5">
    <source>
        <dbReference type="ARBA" id="ARBA00022491"/>
    </source>
</evidence>
<gene>
    <name evidence="10" type="ORF">THAR02_01424</name>
</gene>
<dbReference type="GO" id="GO:0003712">
    <property type="term" value="F:transcription coregulator activity"/>
    <property type="evidence" value="ECO:0007669"/>
    <property type="project" value="TreeGrafter"/>
</dbReference>
<name>A0A0F9XP66_TRIHA</name>
<protein>
    <submittedName>
        <fullName evidence="10">Uncharacterized protein</fullName>
    </submittedName>
</protein>
<feature type="compositionally biased region" description="Low complexity" evidence="9">
    <location>
        <begin position="419"/>
        <end position="432"/>
    </location>
</feature>
<dbReference type="GO" id="GO:0005737">
    <property type="term" value="C:cytoplasm"/>
    <property type="evidence" value="ECO:0007669"/>
    <property type="project" value="UniProtKB-SubCell"/>
</dbReference>
<feature type="region of interest" description="Disordered" evidence="9">
    <location>
        <begin position="275"/>
        <end position="300"/>
    </location>
</feature>
<dbReference type="GO" id="GO:0000082">
    <property type="term" value="P:G1/S transition of mitotic cell cycle"/>
    <property type="evidence" value="ECO:0007669"/>
    <property type="project" value="InterPro"/>
</dbReference>
<evidence type="ECO:0000256" key="1">
    <source>
        <dbReference type="ARBA" id="ARBA00004123"/>
    </source>
</evidence>
<evidence type="ECO:0000256" key="6">
    <source>
        <dbReference type="ARBA" id="ARBA00023015"/>
    </source>
</evidence>
<dbReference type="GO" id="GO:0033309">
    <property type="term" value="C:SBF transcription complex"/>
    <property type="evidence" value="ECO:0007669"/>
    <property type="project" value="TreeGrafter"/>
</dbReference>
<dbReference type="Proteomes" id="UP000034112">
    <property type="component" value="Unassembled WGS sequence"/>
</dbReference>
<evidence type="ECO:0000256" key="2">
    <source>
        <dbReference type="ARBA" id="ARBA00004496"/>
    </source>
</evidence>
<feature type="region of interest" description="Disordered" evidence="9">
    <location>
        <begin position="176"/>
        <end position="232"/>
    </location>
</feature>
<dbReference type="EMBL" id="JOKZ01000025">
    <property type="protein sequence ID" value="KKP06466.1"/>
    <property type="molecule type" value="Genomic_DNA"/>
</dbReference>
<accession>A0A0F9XP66</accession>